<comment type="similarity">
    <text evidence="1">Belongs to the UPF0065 (bug) family.</text>
</comment>
<dbReference type="AlphaFoldDB" id="A0A367P9V4"/>
<protein>
    <submittedName>
        <fullName evidence="3">Tripartite tricarboxylate transporter substrate binding protein</fullName>
    </submittedName>
</protein>
<dbReference type="Gene3D" id="3.40.190.150">
    <property type="entry name" value="Bordetella uptake gene, domain 1"/>
    <property type="match status" value="1"/>
</dbReference>
<accession>A0A367P9V4</accession>
<sequence length="337" mass="35977">MLPAVPRKETAMKRSTLSRLLGLGLACAMLLPALPASAADNFPSRPLRFIVPLTQGSGSDTVTRFVAELVGKDLGQPAVVENRPGADTIIAVQSLLNAPADGYSILMISPSAMVINPLVNDRLPYDPRDIRPLAAAIRASAVLVTGASSPYKSVADVLAAARRKPHTVSLANYSYHYRLGGLQLQQMAGIDLNHIPYKGAAQVQTDLMGGAVDLALLDVGGALPLLRAGKLRPLAVTTRARHPELPDVPTVRESGVANYELSVWIGFGVSSKTPEPIAQKLEASLLKALGTPEFRNFAARTAYAEVLAEPGRQMRAMIASERVRYGELVKNYDVSAR</sequence>
<dbReference type="EMBL" id="QDHA01000094">
    <property type="protein sequence ID" value="RCJ04648.1"/>
    <property type="molecule type" value="Genomic_DNA"/>
</dbReference>
<organism evidence="3 4">
    <name type="scientific">Cupriavidus necator</name>
    <name type="common">Alcaligenes eutrophus</name>
    <name type="synonym">Ralstonia eutropha</name>
    <dbReference type="NCBI Taxonomy" id="106590"/>
    <lineage>
        <taxon>Bacteria</taxon>
        <taxon>Pseudomonadati</taxon>
        <taxon>Pseudomonadota</taxon>
        <taxon>Betaproteobacteria</taxon>
        <taxon>Burkholderiales</taxon>
        <taxon>Burkholderiaceae</taxon>
        <taxon>Cupriavidus</taxon>
    </lineage>
</organism>
<feature type="chain" id="PRO_5016719118" evidence="2">
    <location>
        <begin position="39"/>
        <end position="337"/>
    </location>
</feature>
<evidence type="ECO:0000256" key="1">
    <source>
        <dbReference type="ARBA" id="ARBA00006987"/>
    </source>
</evidence>
<evidence type="ECO:0000313" key="4">
    <source>
        <dbReference type="Proteomes" id="UP000253501"/>
    </source>
</evidence>
<dbReference type="SUPFAM" id="SSF53850">
    <property type="entry name" value="Periplasmic binding protein-like II"/>
    <property type="match status" value="1"/>
</dbReference>
<comment type="caution">
    <text evidence="3">The sequence shown here is derived from an EMBL/GenBank/DDBJ whole genome shotgun (WGS) entry which is preliminary data.</text>
</comment>
<dbReference type="PIRSF" id="PIRSF017082">
    <property type="entry name" value="YflP"/>
    <property type="match status" value="1"/>
</dbReference>
<dbReference type="CDD" id="cd07012">
    <property type="entry name" value="PBP2_Bug_TTT"/>
    <property type="match status" value="1"/>
</dbReference>
<dbReference type="Proteomes" id="UP000253501">
    <property type="component" value="Unassembled WGS sequence"/>
</dbReference>
<proteinExistence type="inferred from homology"/>
<evidence type="ECO:0000256" key="2">
    <source>
        <dbReference type="SAM" id="SignalP"/>
    </source>
</evidence>
<reference evidence="3 4" key="1">
    <citation type="submission" date="2018-04" db="EMBL/GenBank/DDBJ databases">
        <title>Cupriavidus necator CR12 genome sequencing and assembly.</title>
        <authorList>
            <person name="Ben Fekih I."/>
            <person name="Mazhar H.S."/>
            <person name="Bello S.K."/>
            <person name="Rensing C."/>
        </authorList>
    </citation>
    <scope>NUCLEOTIDE SEQUENCE [LARGE SCALE GENOMIC DNA]</scope>
    <source>
        <strain evidence="3 4">CR12</strain>
    </source>
</reference>
<dbReference type="Gene3D" id="3.40.190.10">
    <property type="entry name" value="Periplasmic binding protein-like II"/>
    <property type="match status" value="1"/>
</dbReference>
<dbReference type="InterPro" id="IPR042100">
    <property type="entry name" value="Bug_dom1"/>
</dbReference>
<dbReference type="InterPro" id="IPR005064">
    <property type="entry name" value="BUG"/>
</dbReference>
<dbReference type="PANTHER" id="PTHR42928">
    <property type="entry name" value="TRICARBOXYLATE-BINDING PROTEIN"/>
    <property type="match status" value="1"/>
</dbReference>
<keyword evidence="2" id="KW-0732">Signal</keyword>
<evidence type="ECO:0000313" key="3">
    <source>
        <dbReference type="EMBL" id="RCJ04648.1"/>
    </source>
</evidence>
<gene>
    <name evidence="3" type="ORF">DDK22_30980</name>
</gene>
<dbReference type="PANTHER" id="PTHR42928:SF5">
    <property type="entry name" value="BLR1237 PROTEIN"/>
    <property type="match status" value="1"/>
</dbReference>
<feature type="signal peptide" evidence="2">
    <location>
        <begin position="1"/>
        <end position="38"/>
    </location>
</feature>
<name>A0A367P9V4_CUPNE</name>
<dbReference type="Pfam" id="PF03401">
    <property type="entry name" value="TctC"/>
    <property type="match status" value="1"/>
</dbReference>